<dbReference type="GO" id="GO:0016020">
    <property type="term" value="C:membrane"/>
    <property type="evidence" value="ECO:0007669"/>
    <property type="project" value="InterPro"/>
</dbReference>
<dbReference type="PROSITE" id="PS50885">
    <property type="entry name" value="HAMP"/>
    <property type="match status" value="1"/>
</dbReference>
<keyword evidence="5" id="KW-1185">Reference proteome</keyword>
<keyword evidence="2" id="KW-1133">Transmembrane helix</keyword>
<dbReference type="Gene3D" id="6.10.340.10">
    <property type="match status" value="1"/>
</dbReference>
<feature type="domain" description="HAMP" evidence="3">
    <location>
        <begin position="98"/>
        <end position="150"/>
    </location>
</feature>
<feature type="transmembrane region" description="Helical" evidence="2">
    <location>
        <begin position="73"/>
        <end position="96"/>
    </location>
</feature>
<evidence type="ECO:0000259" key="3">
    <source>
        <dbReference type="PROSITE" id="PS50885"/>
    </source>
</evidence>
<keyword evidence="2" id="KW-0812">Transmembrane</keyword>
<dbReference type="EMBL" id="CP048877">
    <property type="protein sequence ID" value="QIJ72539.1"/>
    <property type="molecule type" value="Genomic_DNA"/>
</dbReference>
<evidence type="ECO:0000256" key="1">
    <source>
        <dbReference type="SAM" id="Coils"/>
    </source>
</evidence>
<accession>A0A6G7PXX2</accession>
<keyword evidence="2" id="KW-0472">Membrane</keyword>
<proteinExistence type="predicted"/>
<sequence length="187" mass="21695">MANDIVKVKKMHKRKKLNLAVKRDLQIWILSRIILVVIISISIALFIMYLFSHKRIDESFYQAHITIRRVSDLLLPVILASGGVCLAAGVIFAIFFPQQIAGPIYRLEEDLKSVARGNFAQIFRLRRTDRFHSLAEAANLALDRVRKELRQIKQEVDLLDQDLEGGKVEEARERIKRLKEYLNQLKM</sequence>
<evidence type="ECO:0000256" key="2">
    <source>
        <dbReference type="SAM" id="Phobius"/>
    </source>
</evidence>
<organism evidence="4 5">
    <name type="scientific">Thermosulfuriphilus ammonigenes</name>
    <dbReference type="NCBI Taxonomy" id="1936021"/>
    <lineage>
        <taxon>Bacteria</taxon>
        <taxon>Pseudomonadati</taxon>
        <taxon>Thermodesulfobacteriota</taxon>
        <taxon>Thermodesulfobacteria</taxon>
        <taxon>Thermodesulfobacteriales</taxon>
        <taxon>Thermodesulfobacteriaceae</taxon>
        <taxon>Thermosulfuriphilus</taxon>
    </lineage>
</organism>
<protein>
    <submittedName>
        <fullName evidence="4">Methyl-accepting chemotaxis protein</fullName>
    </submittedName>
</protein>
<dbReference type="InterPro" id="IPR003660">
    <property type="entry name" value="HAMP_dom"/>
</dbReference>
<dbReference type="AlphaFoldDB" id="A0A6G7PXX2"/>
<gene>
    <name evidence="4" type="ORF">G4V39_09770</name>
</gene>
<feature type="coiled-coil region" evidence="1">
    <location>
        <begin position="135"/>
        <end position="162"/>
    </location>
</feature>
<feature type="transmembrane region" description="Helical" evidence="2">
    <location>
        <begin position="27"/>
        <end position="52"/>
    </location>
</feature>
<dbReference type="KEGG" id="tav:G4V39_09770"/>
<dbReference type="GO" id="GO:0007165">
    <property type="term" value="P:signal transduction"/>
    <property type="evidence" value="ECO:0007669"/>
    <property type="project" value="InterPro"/>
</dbReference>
<evidence type="ECO:0000313" key="4">
    <source>
        <dbReference type="EMBL" id="QIJ72539.1"/>
    </source>
</evidence>
<name>A0A6G7PXX2_9BACT</name>
<keyword evidence="1" id="KW-0175">Coiled coil</keyword>
<dbReference type="Proteomes" id="UP000502179">
    <property type="component" value="Chromosome"/>
</dbReference>
<dbReference type="RefSeq" id="WP_166032756.1">
    <property type="nucleotide sequence ID" value="NZ_CP048877.1"/>
</dbReference>
<evidence type="ECO:0000313" key="5">
    <source>
        <dbReference type="Proteomes" id="UP000502179"/>
    </source>
</evidence>
<reference evidence="4 5" key="1">
    <citation type="submission" date="2020-02" db="EMBL/GenBank/DDBJ databases">
        <title>Genome analysis of Thermosulfuriphilus ammonigenes ST65T, an anaerobic thermophilic chemolithoautotrophic bacterium isolated from a deep-sea hydrothermal vent.</title>
        <authorList>
            <person name="Slobodkina G."/>
            <person name="Allioux M."/>
            <person name="Merkel A."/>
            <person name="Alain K."/>
            <person name="Jebbar M."/>
            <person name="Slobodkin A."/>
        </authorList>
    </citation>
    <scope>NUCLEOTIDE SEQUENCE [LARGE SCALE GENOMIC DNA]</scope>
    <source>
        <strain evidence="4 5">ST65</strain>
    </source>
</reference>